<reference evidence="2 3" key="1">
    <citation type="submission" date="2015-12" db="EMBL/GenBank/DDBJ databases">
        <authorList>
            <person name="Lauer A."/>
            <person name="Humrighouse B."/>
            <person name="Loparev V."/>
            <person name="Shewmaker P.L."/>
            <person name="Whitney A.M."/>
            <person name="McLaughlin R.W."/>
        </authorList>
    </citation>
    <scope>NUCLEOTIDE SEQUENCE [LARGE SCALE GENOMIC DNA]</scope>
    <source>
        <strain evidence="2 3">LMG 23085</strain>
    </source>
</reference>
<gene>
    <name evidence="2" type="ORF">ATZ33_11960</name>
</gene>
<name>A0ABM5WA24_9ENTE</name>
<feature type="transmembrane region" description="Helical" evidence="1">
    <location>
        <begin position="74"/>
        <end position="95"/>
    </location>
</feature>
<evidence type="ECO:0000313" key="3">
    <source>
        <dbReference type="Proteomes" id="UP000065511"/>
    </source>
</evidence>
<organism evidence="2 3">
    <name type="scientific">Enterococcus silesiacus</name>
    <dbReference type="NCBI Taxonomy" id="332949"/>
    <lineage>
        <taxon>Bacteria</taxon>
        <taxon>Bacillati</taxon>
        <taxon>Bacillota</taxon>
        <taxon>Bacilli</taxon>
        <taxon>Lactobacillales</taxon>
        <taxon>Enterococcaceae</taxon>
        <taxon>Enterococcus</taxon>
    </lineage>
</organism>
<evidence type="ECO:0008006" key="4">
    <source>
        <dbReference type="Google" id="ProtNLM"/>
    </source>
</evidence>
<feature type="transmembrane region" description="Helical" evidence="1">
    <location>
        <begin position="6"/>
        <end position="31"/>
    </location>
</feature>
<dbReference type="Proteomes" id="UP000065511">
    <property type="component" value="Chromosome"/>
</dbReference>
<protein>
    <recommendedName>
        <fullName evidence="4">RDD domain-containing protein</fullName>
    </recommendedName>
</protein>
<evidence type="ECO:0000313" key="2">
    <source>
        <dbReference type="EMBL" id="ALS02072.1"/>
    </source>
</evidence>
<evidence type="ECO:0000256" key="1">
    <source>
        <dbReference type="SAM" id="Phobius"/>
    </source>
</evidence>
<keyword evidence="1" id="KW-0812">Transmembrane</keyword>
<keyword evidence="3" id="KW-1185">Reference proteome</keyword>
<keyword evidence="1" id="KW-0472">Membrane</keyword>
<dbReference type="EMBL" id="CP013614">
    <property type="protein sequence ID" value="ALS02072.1"/>
    <property type="molecule type" value="Genomic_DNA"/>
</dbReference>
<proteinExistence type="predicted"/>
<sequence length="99" mass="11458">MGLEVIARMLAYTVLPVLLHEFIVNWLSIFIKRKRKFQIFFLLLAKFADKYGKIAVGKLLGTSIFGMDQAPRFYLFKGGLFLIKIFILCCIYIFLLPCS</sequence>
<accession>A0ABM5WA24</accession>
<keyword evidence="1" id="KW-1133">Transmembrane helix</keyword>